<feature type="transmembrane region" description="Helical" evidence="6">
    <location>
        <begin position="260"/>
        <end position="279"/>
    </location>
</feature>
<dbReference type="Gene3D" id="1.20.1250.20">
    <property type="entry name" value="MFS general substrate transporter like domains"/>
    <property type="match status" value="1"/>
</dbReference>
<dbReference type="PANTHER" id="PTHR23508:SF10">
    <property type="entry name" value="CARBOXYLIC ACID TRANSPORTER PROTEIN HOMOLOG"/>
    <property type="match status" value="1"/>
</dbReference>
<dbReference type="CDD" id="cd17365">
    <property type="entry name" value="MFS_PcaK_like"/>
    <property type="match status" value="1"/>
</dbReference>
<dbReference type="PANTHER" id="PTHR23508">
    <property type="entry name" value="CARBOXYLIC ACID TRANSPORTER PROTEIN HOMOLOG"/>
    <property type="match status" value="1"/>
</dbReference>
<feature type="transmembrane region" description="Helical" evidence="6">
    <location>
        <begin position="59"/>
        <end position="79"/>
    </location>
</feature>
<feature type="transmembrane region" description="Helical" evidence="6">
    <location>
        <begin position="148"/>
        <end position="172"/>
    </location>
</feature>
<feature type="domain" description="Major facilitator superfamily (MFS) profile" evidence="7">
    <location>
        <begin position="25"/>
        <end position="439"/>
    </location>
</feature>
<keyword evidence="3 6" id="KW-0812">Transmembrane</keyword>
<feature type="transmembrane region" description="Helical" evidence="6">
    <location>
        <begin position="387"/>
        <end position="406"/>
    </location>
</feature>
<feature type="transmembrane region" description="Helical" evidence="6">
    <location>
        <begin position="324"/>
        <end position="341"/>
    </location>
</feature>
<dbReference type="PROSITE" id="PS00217">
    <property type="entry name" value="SUGAR_TRANSPORT_2"/>
    <property type="match status" value="1"/>
</dbReference>
<evidence type="ECO:0000256" key="4">
    <source>
        <dbReference type="ARBA" id="ARBA00022989"/>
    </source>
</evidence>
<dbReference type="Pfam" id="PF07690">
    <property type="entry name" value="MFS_1"/>
    <property type="match status" value="2"/>
</dbReference>
<evidence type="ECO:0000256" key="6">
    <source>
        <dbReference type="SAM" id="Phobius"/>
    </source>
</evidence>
<feature type="transmembrane region" description="Helical" evidence="6">
    <location>
        <begin position="347"/>
        <end position="366"/>
    </location>
</feature>
<feature type="transmembrane region" description="Helical" evidence="6">
    <location>
        <begin position="178"/>
        <end position="198"/>
    </location>
</feature>
<feature type="transmembrane region" description="Helical" evidence="6">
    <location>
        <begin position="412"/>
        <end position="430"/>
    </location>
</feature>
<keyword evidence="2" id="KW-0813">Transport</keyword>
<keyword evidence="9" id="KW-1185">Reference proteome</keyword>
<dbReference type="InterPro" id="IPR020846">
    <property type="entry name" value="MFS_dom"/>
</dbReference>
<keyword evidence="4 6" id="KW-1133">Transmembrane helix</keyword>
<evidence type="ECO:0000259" key="7">
    <source>
        <dbReference type="PROSITE" id="PS50850"/>
    </source>
</evidence>
<evidence type="ECO:0000313" key="9">
    <source>
        <dbReference type="Proteomes" id="UP001579974"/>
    </source>
</evidence>
<evidence type="ECO:0000313" key="8">
    <source>
        <dbReference type="EMBL" id="MFB5191328.1"/>
    </source>
</evidence>
<dbReference type="PROSITE" id="PS50850">
    <property type="entry name" value="MFS"/>
    <property type="match status" value="1"/>
</dbReference>
<feature type="transmembrane region" description="Helical" evidence="6">
    <location>
        <begin position="23"/>
        <end position="47"/>
    </location>
</feature>
<dbReference type="InterPro" id="IPR036259">
    <property type="entry name" value="MFS_trans_sf"/>
</dbReference>
<feature type="transmembrane region" description="Helical" evidence="6">
    <location>
        <begin position="115"/>
        <end position="136"/>
    </location>
</feature>
<dbReference type="PROSITE" id="PS00216">
    <property type="entry name" value="SUGAR_TRANSPORT_1"/>
    <property type="match status" value="1"/>
</dbReference>
<dbReference type="Proteomes" id="UP001579974">
    <property type="component" value="Unassembled WGS sequence"/>
</dbReference>
<evidence type="ECO:0000256" key="5">
    <source>
        <dbReference type="ARBA" id="ARBA00023136"/>
    </source>
</evidence>
<evidence type="ECO:0000256" key="2">
    <source>
        <dbReference type="ARBA" id="ARBA00022448"/>
    </source>
</evidence>
<dbReference type="EMBL" id="JBDXSU010000010">
    <property type="protein sequence ID" value="MFB5191328.1"/>
    <property type="molecule type" value="Genomic_DNA"/>
</dbReference>
<name>A0ABV5AGK6_9BACL</name>
<reference evidence="8 9" key="1">
    <citation type="journal article" date="2024" name="Int. J. Mol. Sci.">
        <title>Exploration of Alicyclobacillus spp. Genome in Search of Antibiotic Resistance.</title>
        <authorList>
            <person name="Bucka-Kolendo J."/>
            <person name="Kiousi D.E."/>
            <person name="Dekowska A."/>
            <person name="Mikolajczuk-Szczyrba A."/>
            <person name="Karadedos D.M."/>
            <person name="Michael P."/>
            <person name="Galanis A."/>
            <person name="Sokolowska B."/>
        </authorList>
    </citation>
    <scope>NUCLEOTIDE SEQUENCE [LARGE SCALE GENOMIC DNA]</scope>
    <source>
        <strain evidence="8 9">KKP 3000</strain>
    </source>
</reference>
<dbReference type="RefSeq" id="WP_275473941.1">
    <property type="nucleotide sequence ID" value="NZ_CP162940.1"/>
</dbReference>
<dbReference type="InterPro" id="IPR011701">
    <property type="entry name" value="MFS"/>
</dbReference>
<protein>
    <submittedName>
        <fullName evidence="8">MFS transporter</fullName>
    </submittedName>
</protein>
<comment type="caution">
    <text evidence="8">The sequence shown here is derived from an EMBL/GenBank/DDBJ whole genome shotgun (WGS) entry which is preliminary data.</text>
</comment>
<proteinExistence type="predicted"/>
<comment type="subcellular location">
    <subcellularLocation>
        <location evidence="1">Cell membrane</location>
        <topology evidence="1">Multi-pass membrane protein</topology>
    </subcellularLocation>
</comment>
<organism evidence="8 9">
    <name type="scientific">Alicyclobacillus fastidiosus</name>
    <dbReference type="NCBI Taxonomy" id="392011"/>
    <lineage>
        <taxon>Bacteria</taxon>
        <taxon>Bacillati</taxon>
        <taxon>Bacillota</taxon>
        <taxon>Bacilli</taxon>
        <taxon>Bacillales</taxon>
        <taxon>Alicyclobacillaceae</taxon>
        <taxon>Alicyclobacillus</taxon>
    </lineage>
</organism>
<accession>A0ABV5AGK6</accession>
<dbReference type="SUPFAM" id="SSF103473">
    <property type="entry name" value="MFS general substrate transporter"/>
    <property type="match status" value="1"/>
</dbReference>
<evidence type="ECO:0000256" key="1">
    <source>
        <dbReference type="ARBA" id="ARBA00004651"/>
    </source>
</evidence>
<feature type="transmembrane region" description="Helical" evidence="6">
    <location>
        <begin position="91"/>
        <end position="109"/>
    </location>
</feature>
<gene>
    <name evidence="8" type="ORF">KKP3000_000099</name>
</gene>
<evidence type="ECO:0000256" key="3">
    <source>
        <dbReference type="ARBA" id="ARBA00022692"/>
    </source>
</evidence>
<sequence length="449" mass="49357">MDEKKQIDMSGLLRELPMTPRRYSLLLIVSMVMVFEGYDTMIIPYVMPKLGPLWHLTPIENGALASYGFIGLLIGSIVLGPTADRFGRRRVMIFGLIWFSIFTGLAMFANGYGSFAVFRVLGGFGIGGVMPISASIAAEYAPPQRRGFWVSSVYAGFIVGWVLSAVMAMLIIPPFGWRGMFLVGLIPILYAAVLARWLPESLQILVKWGRPDQVRKTLCRLGYLQFANDDFDFHLDELEESHALAQIGLLFKDGMGRTTVLLWVASFFTLLFMYGYATWLPTLMVKNGHGLVRSYSYSLAVDVAQVAGNLIMGTFMDRFGAKRVTIVYFVLLSLSVVLFGVNPTNAYIYVFSILVGLFTAVQAGINTTMAHIYPANVRASGIGWNAGVGRLGSIFGPVVVGWLAAYPMTLEGYMVAFAVMSLLAMLAVALSPIRYERLSPNPLGEASVS</sequence>
<keyword evidence="5 6" id="KW-0472">Membrane</keyword>
<dbReference type="InterPro" id="IPR005829">
    <property type="entry name" value="Sugar_transporter_CS"/>
</dbReference>